<dbReference type="Pfam" id="PF00916">
    <property type="entry name" value="Sulfate_transp"/>
    <property type="match status" value="1"/>
</dbReference>
<dbReference type="SUPFAM" id="SSF51206">
    <property type="entry name" value="cAMP-binding domain-like"/>
    <property type="match status" value="1"/>
</dbReference>
<dbReference type="SUPFAM" id="SSF52091">
    <property type="entry name" value="SpoIIaa-like"/>
    <property type="match status" value="1"/>
</dbReference>
<dbReference type="InterPro" id="IPR018490">
    <property type="entry name" value="cNMP-bd_dom_sf"/>
</dbReference>
<dbReference type="InterPro" id="IPR036513">
    <property type="entry name" value="STAS_dom_sf"/>
</dbReference>
<dbReference type="OrthoDB" id="409725at2759"/>
<feature type="transmembrane region" description="Helical" evidence="5">
    <location>
        <begin position="403"/>
        <end position="423"/>
    </location>
</feature>
<accession>A0A813FSV0</accession>
<reference evidence="8" key="1">
    <citation type="submission" date="2021-02" db="EMBL/GenBank/DDBJ databases">
        <authorList>
            <person name="Dougan E. K."/>
            <person name="Rhodes N."/>
            <person name="Thang M."/>
            <person name="Chan C."/>
        </authorList>
    </citation>
    <scope>NUCLEOTIDE SEQUENCE</scope>
</reference>
<comment type="subcellular location">
    <subcellularLocation>
        <location evidence="1">Membrane</location>
        <topology evidence="1">Multi-pass membrane protein</topology>
    </subcellularLocation>
</comment>
<feature type="transmembrane region" description="Helical" evidence="5">
    <location>
        <begin position="83"/>
        <end position="105"/>
    </location>
</feature>
<evidence type="ECO:0000256" key="2">
    <source>
        <dbReference type="ARBA" id="ARBA00022692"/>
    </source>
</evidence>
<protein>
    <recommendedName>
        <fullName evidence="10">Sulfate transporter</fullName>
    </recommendedName>
</protein>
<dbReference type="Pfam" id="PF01740">
    <property type="entry name" value="STAS"/>
    <property type="match status" value="1"/>
</dbReference>
<gene>
    <name evidence="8" type="ORF">PGLA1383_LOCUS35102</name>
</gene>
<dbReference type="Gene3D" id="2.60.120.10">
    <property type="entry name" value="Jelly Rolls"/>
    <property type="match status" value="1"/>
</dbReference>
<name>A0A813FSV0_POLGL</name>
<dbReference type="InterPro" id="IPR052706">
    <property type="entry name" value="Membrane-Transporter-like"/>
</dbReference>
<dbReference type="GO" id="GO:0016020">
    <property type="term" value="C:membrane"/>
    <property type="evidence" value="ECO:0007669"/>
    <property type="project" value="UniProtKB-SubCell"/>
</dbReference>
<dbReference type="InterPro" id="IPR011547">
    <property type="entry name" value="SLC26A/SulP_dom"/>
</dbReference>
<keyword evidence="9" id="KW-1185">Reference proteome</keyword>
<dbReference type="PROSITE" id="PS50801">
    <property type="entry name" value="STAS"/>
    <property type="match status" value="1"/>
</dbReference>
<dbReference type="OMA" id="ELQGHIF"/>
<evidence type="ECO:0008006" key="10">
    <source>
        <dbReference type="Google" id="ProtNLM"/>
    </source>
</evidence>
<proteinExistence type="predicted"/>
<dbReference type="PANTHER" id="PTHR43310:SF2">
    <property type="entry name" value="SLC26A_SULP TRANSPORTER DOMAIN-CONTAINING PROTEIN"/>
    <property type="match status" value="1"/>
</dbReference>
<evidence type="ECO:0000256" key="5">
    <source>
        <dbReference type="SAM" id="Phobius"/>
    </source>
</evidence>
<feature type="transmembrane region" description="Helical" evidence="5">
    <location>
        <begin position="181"/>
        <end position="206"/>
    </location>
</feature>
<organism evidence="8 9">
    <name type="scientific">Polarella glacialis</name>
    <name type="common">Dinoflagellate</name>
    <dbReference type="NCBI Taxonomy" id="89957"/>
    <lineage>
        <taxon>Eukaryota</taxon>
        <taxon>Sar</taxon>
        <taxon>Alveolata</taxon>
        <taxon>Dinophyceae</taxon>
        <taxon>Suessiales</taxon>
        <taxon>Suessiaceae</taxon>
        <taxon>Polarella</taxon>
    </lineage>
</organism>
<dbReference type="CDD" id="cd07042">
    <property type="entry name" value="STAS_SulP_like_sulfate_transporter"/>
    <property type="match status" value="1"/>
</dbReference>
<feature type="transmembrane region" description="Helical" evidence="5">
    <location>
        <begin position="43"/>
        <end position="63"/>
    </location>
</feature>
<dbReference type="InterPro" id="IPR014710">
    <property type="entry name" value="RmlC-like_jellyroll"/>
</dbReference>
<evidence type="ECO:0000256" key="3">
    <source>
        <dbReference type="ARBA" id="ARBA00022989"/>
    </source>
</evidence>
<dbReference type="PROSITE" id="PS50042">
    <property type="entry name" value="CNMP_BINDING_3"/>
    <property type="match status" value="1"/>
</dbReference>
<dbReference type="EMBL" id="CAJNNV010026156">
    <property type="protein sequence ID" value="CAE8617433.1"/>
    <property type="molecule type" value="Genomic_DNA"/>
</dbReference>
<keyword evidence="4 5" id="KW-0472">Membrane</keyword>
<dbReference type="InterPro" id="IPR002645">
    <property type="entry name" value="STAS_dom"/>
</dbReference>
<evidence type="ECO:0000256" key="4">
    <source>
        <dbReference type="ARBA" id="ARBA00023136"/>
    </source>
</evidence>
<keyword evidence="3 5" id="KW-1133">Transmembrane helix</keyword>
<dbReference type="PANTHER" id="PTHR43310">
    <property type="entry name" value="SULFATE TRANSPORTER YBAR-RELATED"/>
    <property type="match status" value="1"/>
</dbReference>
<dbReference type="InterPro" id="IPR000595">
    <property type="entry name" value="cNMP-bd_dom"/>
</dbReference>
<dbReference type="Gene3D" id="3.30.750.24">
    <property type="entry name" value="STAS domain"/>
    <property type="match status" value="1"/>
</dbReference>
<evidence type="ECO:0000259" key="6">
    <source>
        <dbReference type="PROSITE" id="PS50042"/>
    </source>
</evidence>
<feature type="transmembrane region" description="Helical" evidence="5">
    <location>
        <begin position="460"/>
        <end position="481"/>
    </location>
</feature>
<feature type="transmembrane region" description="Helical" evidence="5">
    <location>
        <begin position="330"/>
        <end position="351"/>
    </location>
</feature>
<dbReference type="Proteomes" id="UP000654075">
    <property type="component" value="Unassembled WGS sequence"/>
</dbReference>
<evidence type="ECO:0000313" key="8">
    <source>
        <dbReference type="EMBL" id="CAE8617433.1"/>
    </source>
</evidence>
<feature type="domain" description="Cyclic nucleotide-binding" evidence="6">
    <location>
        <begin position="706"/>
        <end position="730"/>
    </location>
</feature>
<feature type="transmembrane region" description="Helical" evidence="5">
    <location>
        <begin position="151"/>
        <end position="169"/>
    </location>
</feature>
<feature type="transmembrane region" description="Helical" evidence="5">
    <location>
        <begin position="429"/>
        <end position="448"/>
    </location>
</feature>
<feature type="domain" description="STAS" evidence="7">
    <location>
        <begin position="522"/>
        <end position="637"/>
    </location>
</feature>
<feature type="transmembrane region" description="Helical" evidence="5">
    <location>
        <begin position="255"/>
        <end position="273"/>
    </location>
</feature>
<dbReference type="AlphaFoldDB" id="A0A813FSV0"/>
<evidence type="ECO:0000259" key="7">
    <source>
        <dbReference type="PROSITE" id="PS50801"/>
    </source>
</evidence>
<keyword evidence="2 5" id="KW-0812">Transmembrane</keyword>
<evidence type="ECO:0000313" key="9">
    <source>
        <dbReference type="Proteomes" id="UP000654075"/>
    </source>
</evidence>
<evidence type="ECO:0000256" key="1">
    <source>
        <dbReference type="ARBA" id="ARBA00004141"/>
    </source>
</evidence>
<sequence>METLLSDGFIRHASVEGGDEWRETCAQKSGSNPREAFWGKNHFVGFIYGVINLVVCVPTLVSYTHIVFTGTQFESVMPELVKLYFLSSAIIQGVLTLYSTIAFSIGQVQDVGLIFLAGMVRNVVEWSREQISEHGEVLKPALPLSEVVATSLWQCATSTFVVGLAMICIGRLKLGEYVKMLPLPVVGGYLSYIGFFCLAAGLSIGLGRPVSGPQSMLEALQDSQSARVWQLVFMTAAMLFAHFRVKHFLGMPAVLLLLPLLFFAATAALGYSVEECRVAGWLPAAPAARSIPVSGESGLAQRIFVDLDLERFVQILDPRAVHWHFLPRQFISVVGLTILVTFGSSLDIAAIQAELGGQKLDYNGELEAIGIANLVSGLAGGATGSYIFSQTIFSAKRGVQSRWNGIVVFVGEFSLFLVPLDVLQFLPTSYIGGTMCLFGIDIMNDWLVSSRHLMSRLEYLILWFTFVITMCLTSVETFGVIEGIAFGSVASSFAFAINYAQTSDVREFVSATSSVVRPWKERQVLSSLQNSILAVSLHSFAFFGASMHMTKGIESQAEEQGARFVCLDFGRLSGIDATAADQIRMLVVQLEQGGRQVLLSSLRSSTVRRLLAAHSVVIPGSISRPVFQSLDQSLKWCEAKLLERWLPSNPLSISNIERPLTELLLQYVEGFGHSTGADGRPSPSSNDVAAARALVPHFDRLELNVGDYLFRQQDPADALFIVAAGGLRLTCPANYEKSHGTSRAQVAWVDTGHSRERSPSDASEHEEAIGVGAIVGDTAFFACHSCGLDAFAASGGCTVFRISRRRLEELELSNPSAVVLLQKVILRDLTQLQVQHLGPIQACSRLK</sequence>
<comment type="caution">
    <text evidence="8">The sequence shown here is derived from an EMBL/GenBank/DDBJ whole genome shotgun (WGS) entry which is preliminary data.</text>
</comment>